<feature type="domain" description="Protein kinase" evidence="1">
    <location>
        <begin position="125"/>
        <end position="441"/>
    </location>
</feature>
<dbReference type="EMBL" id="JAKZGP010000098">
    <property type="protein sequence ID" value="MCH7411674.1"/>
    <property type="molecule type" value="Genomic_DNA"/>
</dbReference>
<dbReference type="SUPFAM" id="SSF56112">
    <property type="entry name" value="Protein kinase-like (PK-like)"/>
    <property type="match status" value="1"/>
</dbReference>
<dbReference type="PROSITE" id="PS50011">
    <property type="entry name" value="PROTEIN_KINASE_DOM"/>
    <property type="match status" value="1"/>
</dbReference>
<reference evidence="2" key="1">
    <citation type="submission" date="2022-03" db="EMBL/GenBank/DDBJ databases">
        <title>De novo assembled genomes of Belliella spp. (Cyclobacteriaceae) strains.</title>
        <authorList>
            <person name="Szabo A."/>
            <person name="Korponai K."/>
            <person name="Felfoldi T."/>
        </authorList>
    </citation>
    <scope>NUCLEOTIDE SEQUENCE</scope>
    <source>
        <strain evidence="2">DSM 111904</strain>
    </source>
</reference>
<name>A0ABS9V5I0_9BACT</name>
<dbReference type="PANTHER" id="PTHR43851">
    <property type="match status" value="1"/>
</dbReference>
<dbReference type="RefSeq" id="WP_241350103.1">
    <property type="nucleotide sequence ID" value="NZ_JAKZGP010000098.1"/>
</dbReference>
<sequence length="441" mass="50617">MDSNMKEQESIPTSKVQRAAKFISTGAKVGGNYVKHYAKKVVNPSLSKEVLHDENARDIYNSLSQLKGSALKVAQMMSMDKNILPRAYQDKFTMAQYSAPPLSYPLVVKTFQKHFGKTPDGMFDSFTKSAVNAASIGQVHQASLSEKKLAVKIQYPGVADSVSSDLKLVRPFALRLLNMSEKELDHYMEEVEEKLLEETDYELEVVRSKEISAACGHIDNLSFPTYYEEMSSSRIITMDWIDGQHIREWLASKNPSQEERNRVGQALWDFYHHQVHELKQVHADPHPGNFIIQDNGKLGIIDFGCVKVIPEDFYNGYFSLIKKDLMINEQELNQIFYGLEFISDRDTADEKLYFKAVFKEMISLLGKPFHVDSFDFSNDDYFEQIFQLGDRISNDKMFKKSRQARGSRHGLYVNRTYFGIYNLLNQLQANISTTKPEWLKA</sequence>
<dbReference type="InterPro" id="IPR000719">
    <property type="entry name" value="Prot_kinase_dom"/>
</dbReference>
<dbReference type="InterPro" id="IPR004147">
    <property type="entry name" value="ABC1_dom"/>
</dbReference>
<dbReference type="Gene3D" id="1.10.510.10">
    <property type="entry name" value="Transferase(Phosphotransferase) domain 1"/>
    <property type="match status" value="1"/>
</dbReference>
<gene>
    <name evidence="2" type="ORF">MM239_19970</name>
</gene>
<keyword evidence="3" id="KW-1185">Reference proteome</keyword>
<organism evidence="2 3">
    <name type="scientific">Belliella filtrata</name>
    <dbReference type="NCBI Taxonomy" id="2923435"/>
    <lineage>
        <taxon>Bacteria</taxon>
        <taxon>Pseudomonadati</taxon>
        <taxon>Bacteroidota</taxon>
        <taxon>Cytophagia</taxon>
        <taxon>Cytophagales</taxon>
        <taxon>Cyclobacteriaceae</taxon>
        <taxon>Belliella</taxon>
    </lineage>
</organism>
<dbReference type="Proteomes" id="UP001165489">
    <property type="component" value="Unassembled WGS sequence"/>
</dbReference>
<evidence type="ECO:0000313" key="2">
    <source>
        <dbReference type="EMBL" id="MCH7411674.1"/>
    </source>
</evidence>
<evidence type="ECO:0000313" key="3">
    <source>
        <dbReference type="Proteomes" id="UP001165489"/>
    </source>
</evidence>
<dbReference type="PANTHER" id="PTHR43851:SF3">
    <property type="entry name" value="COENZYME Q8"/>
    <property type="match status" value="1"/>
</dbReference>
<comment type="caution">
    <text evidence="2">The sequence shown here is derived from an EMBL/GenBank/DDBJ whole genome shotgun (WGS) entry which is preliminary data.</text>
</comment>
<proteinExistence type="predicted"/>
<accession>A0ABS9V5I0</accession>
<protein>
    <submittedName>
        <fullName evidence="2">AarF/UbiB family protein</fullName>
    </submittedName>
</protein>
<evidence type="ECO:0000259" key="1">
    <source>
        <dbReference type="PROSITE" id="PS50011"/>
    </source>
</evidence>
<dbReference type="InterPro" id="IPR011009">
    <property type="entry name" value="Kinase-like_dom_sf"/>
</dbReference>
<dbReference type="InterPro" id="IPR051409">
    <property type="entry name" value="Atypical_kinase_ADCK"/>
</dbReference>
<dbReference type="Pfam" id="PF03109">
    <property type="entry name" value="ABC1"/>
    <property type="match status" value="1"/>
</dbReference>